<dbReference type="Gene3D" id="3.40.50.720">
    <property type="entry name" value="NAD(P)-binding Rossmann-like Domain"/>
    <property type="match status" value="1"/>
</dbReference>
<evidence type="ECO:0000256" key="2">
    <source>
        <dbReference type="ARBA" id="ARBA00023002"/>
    </source>
</evidence>
<dbReference type="PANTHER" id="PTHR22604:SF105">
    <property type="entry name" value="TRANS-1,2-DIHYDROBENZENE-1,2-DIOL DEHYDROGENASE"/>
    <property type="match status" value="1"/>
</dbReference>
<dbReference type="STRING" id="310782.SAMN05216499_119130"/>
<dbReference type="PANTHER" id="PTHR22604">
    <property type="entry name" value="OXIDOREDUCTASES"/>
    <property type="match status" value="1"/>
</dbReference>
<protein>
    <submittedName>
        <fullName evidence="5">Predicted dehydrogenase</fullName>
    </submittedName>
</protein>
<dbReference type="Pfam" id="PF22725">
    <property type="entry name" value="GFO_IDH_MocA_C3"/>
    <property type="match status" value="1"/>
</dbReference>
<dbReference type="InterPro" id="IPR050984">
    <property type="entry name" value="Gfo/Idh/MocA_domain"/>
</dbReference>
<accession>A0A1M7NRD6</accession>
<evidence type="ECO:0000313" key="6">
    <source>
        <dbReference type="Proteomes" id="UP000184111"/>
    </source>
</evidence>
<sequence>MSGRHAAAVRIGVLGCADIALRRMLPAIAARPEVELVAIASRDPARAAEQAREYGCAAVSGYAELLDRDDVDAVYVPLPAGLHARWVAAALRAGKHVLAEKPLTTDAALTAQLLDRAEAYGLVLMENVMFVHHAQHARVRQLLASGAIGEPRSLHASFAVPALPDDNIRYRPELGGGALWDVGVYPVRAALHLLGADLRVAGAVLSAGSGRQVDTSGAALLATPSGVTAQLTFGLEHAYRSAYEVGGSAGRITVDRAFTPPADHVPVLRVERGSAVEELRLAPDDQVGNTVAAFARAVRAGGHDDPDCLRQARLLQELRDAAGGARREVQALTST</sequence>
<dbReference type="Gene3D" id="3.30.360.10">
    <property type="entry name" value="Dihydrodipicolinate Reductase, domain 2"/>
    <property type="match status" value="1"/>
</dbReference>
<evidence type="ECO:0000256" key="1">
    <source>
        <dbReference type="ARBA" id="ARBA00010928"/>
    </source>
</evidence>
<name>A0A1M7NRD6_9ACTN</name>
<dbReference type="InterPro" id="IPR055170">
    <property type="entry name" value="GFO_IDH_MocA-like_dom"/>
</dbReference>
<dbReference type="InterPro" id="IPR036291">
    <property type="entry name" value="NAD(P)-bd_dom_sf"/>
</dbReference>
<organism evidence="5 6">
    <name type="scientific">Actinacidiphila paucisporea</name>
    <dbReference type="NCBI Taxonomy" id="310782"/>
    <lineage>
        <taxon>Bacteria</taxon>
        <taxon>Bacillati</taxon>
        <taxon>Actinomycetota</taxon>
        <taxon>Actinomycetes</taxon>
        <taxon>Kitasatosporales</taxon>
        <taxon>Streptomycetaceae</taxon>
        <taxon>Actinacidiphila</taxon>
    </lineage>
</organism>
<evidence type="ECO:0000313" key="5">
    <source>
        <dbReference type="EMBL" id="SHN06528.1"/>
    </source>
</evidence>
<dbReference type="EMBL" id="FRBI01000019">
    <property type="protein sequence ID" value="SHN06528.1"/>
    <property type="molecule type" value="Genomic_DNA"/>
</dbReference>
<evidence type="ECO:0000259" key="3">
    <source>
        <dbReference type="Pfam" id="PF01408"/>
    </source>
</evidence>
<feature type="domain" description="Gfo/Idh/MocA-like oxidoreductase N-terminal" evidence="3">
    <location>
        <begin position="9"/>
        <end position="127"/>
    </location>
</feature>
<dbReference type="SUPFAM" id="SSF55347">
    <property type="entry name" value="Glyceraldehyde-3-phosphate dehydrogenase-like, C-terminal domain"/>
    <property type="match status" value="1"/>
</dbReference>
<dbReference type="Pfam" id="PF01408">
    <property type="entry name" value="GFO_IDH_MocA"/>
    <property type="match status" value="1"/>
</dbReference>
<dbReference type="GO" id="GO:0016491">
    <property type="term" value="F:oxidoreductase activity"/>
    <property type="evidence" value="ECO:0007669"/>
    <property type="project" value="UniProtKB-KW"/>
</dbReference>
<feature type="domain" description="GFO/IDH/MocA-like oxidoreductase" evidence="4">
    <location>
        <begin position="137"/>
        <end position="252"/>
    </location>
</feature>
<reference evidence="5 6" key="1">
    <citation type="submission" date="2016-11" db="EMBL/GenBank/DDBJ databases">
        <authorList>
            <person name="Jaros S."/>
            <person name="Januszkiewicz K."/>
            <person name="Wedrychowicz H."/>
        </authorList>
    </citation>
    <scope>NUCLEOTIDE SEQUENCE [LARGE SCALE GENOMIC DNA]</scope>
    <source>
        <strain evidence="5 6">CGMCC 4.2025</strain>
    </source>
</reference>
<dbReference type="Proteomes" id="UP000184111">
    <property type="component" value="Unassembled WGS sequence"/>
</dbReference>
<dbReference type="AlphaFoldDB" id="A0A1M7NRD6"/>
<keyword evidence="6" id="KW-1185">Reference proteome</keyword>
<evidence type="ECO:0000259" key="4">
    <source>
        <dbReference type="Pfam" id="PF22725"/>
    </source>
</evidence>
<dbReference type="SUPFAM" id="SSF51735">
    <property type="entry name" value="NAD(P)-binding Rossmann-fold domains"/>
    <property type="match status" value="1"/>
</dbReference>
<proteinExistence type="inferred from homology"/>
<comment type="similarity">
    <text evidence="1">Belongs to the Gfo/Idh/MocA family.</text>
</comment>
<dbReference type="GO" id="GO:0000166">
    <property type="term" value="F:nucleotide binding"/>
    <property type="evidence" value="ECO:0007669"/>
    <property type="project" value="InterPro"/>
</dbReference>
<dbReference type="InterPro" id="IPR000683">
    <property type="entry name" value="Gfo/Idh/MocA-like_OxRdtase_N"/>
</dbReference>
<gene>
    <name evidence="5" type="ORF">SAMN05216499_119130</name>
</gene>
<keyword evidence="2" id="KW-0560">Oxidoreductase</keyword>